<protein>
    <recommendedName>
        <fullName evidence="4">PD-(D/E)XK nuclease superfamily protein</fullName>
    </recommendedName>
</protein>
<dbReference type="InterPro" id="IPR011856">
    <property type="entry name" value="tRNA_endonuc-like_dom_sf"/>
</dbReference>
<dbReference type="AlphaFoldDB" id="A0ABD5T792"/>
<dbReference type="RefSeq" id="WP_284063858.1">
    <property type="nucleotide sequence ID" value="NZ_CP126160.1"/>
</dbReference>
<name>A0ABD5T792_9EURY</name>
<keyword evidence="3" id="KW-1185">Reference proteome</keyword>
<accession>A0ABD5T792</accession>
<dbReference type="GeneID" id="81211673"/>
<organism evidence="2 3">
    <name type="scientific">Halobaculum halobium</name>
    <dbReference type="NCBI Taxonomy" id="3032281"/>
    <lineage>
        <taxon>Archaea</taxon>
        <taxon>Methanobacteriati</taxon>
        <taxon>Methanobacteriota</taxon>
        <taxon>Stenosarchaea group</taxon>
        <taxon>Halobacteria</taxon>
        <taxon>Halobacteriales</taxon>
        <taxon>Haloferacaceae</taxon>
        <taxon>Halobaculum</taxon>
    </lineage>
</organism>
<dbReference type="Gene3D" id="3.40.1350.10">
    <property type="match status" value="1"/>
</dbReference>
<reference evidence="2" key="3">
    <citation type="submission" date="2024-09" db="EMBL/GenBank/DDBJ databases">
        <authorList>
            <person name="Sun Q."/>
        </authorList>
    </citation>
    <scope>NUCLEOTIDE SEQUENCE</scope>
    <source>
        <strain evidence="2">NBRC 112888</strain>
    </source>
</reference>
<gene>
    <name evidence="1" type="ORF">ACFQFD_02315</name>
    <name evidence="2" type="ORF">ACFQFD_02735</name>
</gene>
<dbReference type="EMBL" id="JBHSWX010000002">
    <property type="protein sequence ID" value="MFC6784864.1"/>
    <property type="molecule type" value="Genomic_DNA"/>
</dbReference>
<proteinExistence type="predicted"/>
<comment type="caution">
    <text evidence="2">The sequence shown here is derived from an EMBL/GenBank/DDBJ whole genome shotgun (WGS) entry which is preliminary data.</text>
</comment>
<evidence type="ECO:0000313" key="3">
    <source>
        <dbReference type="Proteomes" id="UP001596443"/>
    </source>
</evidence>
<evidence type="ECO:0000313" key="2">
    <source>
        <dbReference type="EMBL" id="MFC6784944.1"/>
    </source>
</evidence>
<reference evidence="2" key="1">
    <citation type="journal article" date="2014" name="Int. J. Syst. Evol. Microbiol.">
        <title>Complete genome sequence of Corynebacterium casei LMG S-19264T (=DSM 44701T), isolated from a smear-ripened cheese.</title>
        <authorList>
            <consortium name="US DOE Joint Genome Institute (JGI-PGF)"/>
            <person name="Walter F."/>
            <person name="Albersmeier A."/>
            <person name="Kalinowski J."/>
            <person name="Ruckert C."/>
        </authorList>
    </citation>
    <scope>NUCLEOTIDE SEQUENCE [LARGE SCALE GENOMIC DNA]</scope>
    <source>
        <strain evidence="2">NBRC 112888</strain>
    </source>
</reference>
<evidence type="ECO:0000313" key="1">
    <source>
        <dbReference type="EMBL" id="MFC6784864.1"/>
    </source>
</evidence>
<reference evidence="3" key="2">
    <citation type="journal article" date="2019" name="Int. J. Syst. Evol. Microbiol.">
        <title>The Global Catalogue of Microorganisms (GCM) 10K type strain sequencing project: providing services to taxonomists for standard genome sequencing and annotation.</title>
        <authorList>
            <consortium name="The Broad Institute Genomics Platform"/>
            <consortium name="The Broad Institute Genome Sequencing Center for Infectious Disease"/>
            <person name="Wu L."/>
            <person name="Ma J."/>
        </authorList>
    </citation>
    <scope>NUCLEOTIDE SEQUENCE [LARGE SCALE GENOMIC DNA]</scope>
    <source>
        <strain evidence="3">SYNS20</strain>
    </source>
</reference>
<dbReference type="Proteomes" id="UP001596443">
    <property type="component" value="Unassembled WGS sequence"/>
</dbReference>
<sequence>MDTATGFNRTGTLTRYDKLQSTIVASFLEALAKQRVWHWLEESKGYTVDGEVNIGTGRIDLLAESPSGEIIGVELKRASEFGLDRDVYAQTHRYIDSGALDKLYFAAPDADKLGTNPESDPVDQMSIRAISYRLAAGVDEDWYTPSEVITHIRDAISADFLAYSLEHRTVEDLIRQLLDRSPEDNEPISLDEAVQELRRTQLPEELGVIHVPIEKNGSKSDFSSLLTSGDGPMPSIVRDAEPVYAGDDTTGQISPTEEPSVRHHTWTHFGGIPEAHIPNDLDSDTPTRPIDILAFEGDIDPTAAVETPESNAVIGIEAKGESSFSGSRKTEQLEQFLATETLSKLYLAVPTTLSERAVTFLEKHGFDTVGLITVDDTGGVNIVREATHLTPKYDGYLENHHDRKVGYGDLDLPWLEPVSNLYLTDEEAERVKHPDPVAYAKPIIEAADLDAPAGSWIDVDDWTGAERTEDEFTKERVRYYLLRGVKAGPYLLDSDVDQDEMMGGYTRLALEWFEDTDEPGLKLNFGGGSWVGGYLWFTGKSIQQLLSVLLNISDLNGATIRGQGKVIDLETFPIRGDSKHLRLQGRFGEEDLLELEIRSLVDEGEGDEIFEVDLGSGEKAGVTAQFTEPQWYDLVATLDHLLAGGTYRGLPGEFDSTPRIGPLGEDTWDIGTDIEETSNPVSIEMRNSDTDFLRE</sequence>
<evidence type="ECO:0008006" key="4">
    <source>
        <dbReference type="Google" id="ProtNLM"/>
    </source>
</evidence>
<dbReference type="EMBL" id="JBHSWX010000002">
    <property type="protein sequence ID" value="MFC6784944.1"/>
    <property type="molecule type" value="Genomic_DNA"/>
</dbReference>